<dbReference type="AlphaFoldDB" id="A0A917UWN0"/>
<evidence type="ECO:0000256" key="5">
    <source>
        <dbReference type="ARBA" id="ARBA00023002"/>
    </source>
</evidence>
<feature type="domain" description="Acyl-CoA oxidase/dehydrogenase middle" evidence="8">
    <location>
        <begin position="121"/>
        <end position="212"/>
    </location>
</feature>
<dbReference type="SUPFAM" id="SSF56645">
    <property type="entry name" value="Acyl-CoA dehydrogenase NM domain-like"/>
    <property type="match status" value="1"/>
</dbReference>
<dbReference type="GO" id="GO:0003995">
    <property type="term" value="F:acyl-CoA dehydrogenase activity"/>
    <property type="evidence" value="ECO:0007669"/>
    <property type="project" value="InterPro"/>
</dbReference>
<gene>
    <name evidence="10" type="ORF">GCM10011372_31830</name>
</gene>
<keyword evidence="3 6" id="KW-0285">Flavoprotein</keyword>
<evidence type="ECO:0000256" key="6">
    <source>
        <dbReference type="RuleBase" id="RU362125"/>
    </source>
</evidence>
<dbReference type="InterPro" id="IPR037069">
    <property type="entry name" value="AcylCoA_DH/ox_N_sf"/>
</dbReference>
<dbReference type="Pfam" id="PF02770">
    <property type="entry name" value="Acyl-CoA_dh_M"/>
    <property type="match status" value="1"/>
</dbReference>
<dbReference type="InterPro" id="IPR006089">
    <property type="entry name" value="Acyl-CoA_DH_CS"/>
</dbReference>
<name>A0A917UWN0_9MICO</name>
<sequence length="381" mass="41475">MTILTDDERELQSSVRSFLTKKVAPLVAEHERNRTFPWEIVPALHDFGYVRGLVHPDDGGDGISYSQLAILMEEAGRCWGSLRTTMNILTIVPYLISQVGSPEQKARFLPPLLSGERRAWFAMTEPDAGSDAASLRTTAHLDGDHYVLSGSKVYITNASHADIGIVMATVDRSAGAKGITAFIVDRAESDYEVNDIPHMPVRGTSSCELVFTGTRVPKENVLGEVGRGLSAAMKAINVGRLNMSMGAVGLSQAALEESIKFVTTREQFGKKLGEFQLVQEMVVEIATLTETSRLLGMNAARVLDRGEPARMECSMAKYYCGESVNKAATLALQVHGGAGLMEESPVERIFRDAREATIPEGTSQIQILQMGRELIGVSSLR</sequence>
<dbReference type="InterPro" id="IPR009100">
    <property type="entry name" value="AcylCoA_DH/oxidase_NM_dom_sf"/>
</dbReference>
<dbReference type="Proteomes" id="UP000636956">
    <property type="component" value="Unassembled WGS sequence"/>
</dbReference>
<feature type="domain" description="Acyl-CoA dehydrogenase/oxidase N-terminal" evidence="9">
    <location>
        <begin position="5"/>
        <end position="116"/>
    </location>
</feature>
<reference evidence="10" key="2">
    <citation type="submission" date="2020-09" db="EMBL/GenBank/DDBJ databases">
        <authorList>
            <person name="Sun Q."/>
            <person name="Zhou Y."/>
        </authorList>
    </citation>
    <scope>NUCLEOTIDE SEQUENCE</scope>
    <source>
        <strain evidence="10">CGMCC 1.8984</strain>
    </source>
</reference>
<dbReference type="PROSITE" id="PS00072">
    <property type="entry name" value="ACYL_COA_DH_1"/>
    <property type="match status" value="1"/>
</dbReference>
<dbReference type="Pfam" id="PF02771">
    <property type="entry name" value="Acyl-CoA_dh_N"/>
    <property type="match status" value="1"/>
</dbReference>
<evidence type="ECO:0000256" key="3">
    <source>
        <dbReference type="ARBA" id="ARBA00022630"/>
    </source>
</evidence>
<organism evidence="10 11">
    <name type="scientific">Agromyces bauzanensis</name>
    <dbReference type="NCBI Taxonomy" id="1308924"/>
    <lineage>
        <taxon>Bacteria</taxon>
        <taxon>Bacillati</taxon>
        <taxon>Actinomycetota</taxon>
        <taxon>Actinomycetes</taxon>
        <taxon>Micrococcales</taxon>
        <taxon>Microbacteriaceae</taxon>
        <taxon>Agromyces</taxon>
    </lineage>
</organism>
<comment type="caution">
    <text evidence="10">The sequence shown here is derived from an EMBL/GenBank/DDBJ whole genome shotgun (WGS) entry which is preliminary data.</text>
</comment>
<dbReference type="InterPro" id="IPR013786">
    <property type="entry name" value="AcylCoA_DH/ox_N"/>
</dbReference>
<dbReference type="Pfam" id="PF00441">
    <property type="entry name" value="Acyl-CoA_dh_1"/>
    <property type="match status" value="1"/>
</dbReference>
<protein>
    <submittedName>
        <fullName evidence="10">Acyl-CoA dehydrogenase</fullName>
    </submittedName>
</protein>
<dbReference type="EMBL" id="BMMD01000023">
    <property type="protein sequence ID" value="GGJ91015.1"/>
    <property type="molecule type" value="Genomic_DNA"/>
</dbReference>
<dbReference type="RefSeq" id="WP_188744392.1">
    <property type="nucleotide sequence ID" value="NZ_BAABFW010000013.1"/>
</dbReference>
<dbReference type="PIRSF" id="PIRSF016578">
    <property type="entry name" value="HsaA"/>
    <property type="match status" value="1"/>
</dbReference>
<proteinExistence type="inferred from homology"/>
<dbReference type="GO" id="GO:0050660">
    <property type="term" value="F:flavin adenine dinucleotide binding"/>
    <property type="evidence" value="ECO:0007669"/>
    <property type="project" value="InterPro"/>
</dbReference>
<accession>A0A917UWN0</accession>
<keyword evidence="5 6" id="KW-0560">Oxidoreductase</keyword>
<dbReference type="PROSITE" id="PS00073">
    <property type="entry name" value="ACYL_COA_DH_2"/>
    <property type="match status" value="1"/>
</dbReference>
<evidence type="ECO:0000259" key="7">
    <source>
        <dbReference type="Pfam" id="PF00441"/>
    </source>
</evidence>
<keyword evidence="11" id="KW-1185">Reference proteome</keyword>
<dbReference type="SUPFAM" id="SSF47203">
    <property type="entry name" value="Acyl-CoA dehydrogenase C-terminal domain-like"/>
    <property type="match status" value="1"/>
</dbReference>
<comment type="cofactor">
    <cofactor evidence="1 6">
        <name>FAD</name>
        <dbReference type="ChEBI" id="CHEBI:57692"/>
    </cofactor>
</comment>
<dbReference type="InterPro" id="IPR046373">
    <property type="entry name" value="Acyl-CoA_Oxase/DH_mid-dom_sf"/>
</dbReference>
<dbReference type="FunFam" id="1.20.140.10:FF:000001">
    <property type="entry name" value="Acyl-CoA dehydrogenase"/>
    <property type="match status" value="1"/>
</dbReference>
<dbReference type="PANTHER" id="PTHR43884:SF12">
    <property type="entry name" value="ISOVALERYL-COA DEHYDROGENASE, MITOCHONDRIAL-RELATED"/>
    <property type="match status" value="1"/>
</dbReference>
<evidence type="ECO:0000313" key="10">
    <source>
        <dbReference type="EMBL" id="GGJ91015.1"/>
    </source>
</evidence>
<dbReference type="InterPro" id="IPR009075">
    <property type="entry name" value="AcylCo_DH/oxidase_C"/>
</dbReference>
<dbReference type="Gene3D" id="1.20.140.10">
    <property type="entry name" value="Butyryl-CoA Dehydrogenase, subunit A, domain 3"/>
    <property type="match status" value="1"/>
</dbReference>
<dbReference type="InterPro" id="IPR006091">
    <property type="entry name" value="Acyl-CoA_Oxase/DH_mid-dom"/>
</dbReference>
<evidence type="ECO:0000313" key="11">
    <source>
        <dbReference type="Proteomes" id="UP000636956"/>
    </source>
</evidence>
<evidence type="ECO:0000256" key="1">
    <source>
        <dbReference type="ARBA" id="ARBA00001974"/>
    </source>
</evidence>
<evidence type="ECO:0000256" key="4">
    <source>
        <dbReference type="ARBA" id="ARBA00022827"/>
    </source>
</evidence>
<reference evidence="10" key="1">
    <citation type="journal article" date="2014" name="Int. J. Syst. Evol. Microbiol.">
        <title>Complete genome sequence of Corynebacterium casei LMG S-19264T (=DSM 44701T), isolated from a smear-ripened cheese.</title>
        <authorList>
            <consortium name="US DOE Joint Genome Institute (JGI-PGF)"/>
            <person name="Walter F."/>
            <person name="Albersmeier A."/>
            <person name="Kalinowski J."/>
            <person name="Ruckert C."/>
        </authorList>
    </citation>
    <scope>NUCLEOTIDE SEQUENCE</scope>
    <source>
        <strain evidence="10">CGMCC 1.8984</strain>
    </source>
</reference>
<dbReference type="Gene3D" id="2.40.110.10">
    <property type="entry name" value="Butyryl-CoA Dehydrogenase, subunit A, domain 2"/>
    <property type="match status" value="1"/>
</dbReference>
<evidence type="ECO:0000256" key="2">
    <source>
        <dbReference type="ARBA" id="ARBA00009347"/>
    </source>
</evidence>
<dbReference type="InterPro" id="IPR036250">
    <property type="entry name" value="AcylCo_DH-like_C"/>
</dbReference>
<dbReference type="PANTHER" id="PTHR43884">
    <property type="entry name" value="ACYL-COA DEHYDROGENASE"/>
    <property type="match status" value="1"/>
</dbReference>
<evidence type="ECO:0000259" key="9">
    <source>
        <dbReference type="Pfam" id="PF02771"/>
    </source>
</evidence>
<dbReference type="Gene3D" id="1.10.540.10">
    <property type="entry name" value="Acyl-CoA dehydrogenase/oxidase, N-terminal domain"/>
    <property type="match status" value="1"/>
</dbReference>
<comment type="similarity">
    <text evidence="2 6">Belongs to the acyl-CoA dehydrogenase family.</text>
</comment>
<dbReference type="FunFam" id="2.40.110.10:FF:000002">
    <property type="entry name" value="Acyl-CoA dehydrogenase fadE12"/>
    <property type="match status" value="1"/>
</dbReference>
<keyword evidence="4 6" id="KW-0274">FAD</keyword>
<evidence type="ECO:0000259" key="8">
    <source>
        <dbReference type="Pfam" id="PF02770"/>
    </source>
</evidence>
<feature type="domain" description="Acyl-CoA dehydrogenase/oxidase C-terminal" evidence="7">
    <location>
        <begin position="226"/>
        <end position="374"/>
    </location>
</feature>